<dbReference type="Proteomes" id="UP000887565">
    <property type="component" value="Unplaced"/>
</dbReference>
<organism evidence="1 2">
    <name type="scientific">Romanomermis culicivorax</name>
    <name type="common">Nematode worm</name>
    <dbReference type="NCBI Taxonomy" id="13658"/>
    <lineage>
        <taxon>Eukaryota</taxon>
        <taxon>Metazoa</taxon>
        <taxon>Ecdysozoa</taxon>
        <taxon>Nematoda</taxon>
        <taxon>Enoplea</taxon>
        <taxon>Dorylaimia</taxon>
        <taxon>Mermithida</taxon>
        <taxon>Mermithoidea</taxon>
        <taxon>Mermithidae</taxon>
        <taxon>Romanomermis</taxon>
    </lineage>
</organism>
<dbReference type="WBParaSite" id="nRc.2.0.1.t06025-RA">
    <property type="protein sequence ID" value="nRc.2.0.1.t06025-RA"/>
    <property type="gene ID" value="nRc.2.0.1.g06025"/>
</dbReference>
<dbReference type="AlphaFoldDB" id="A0A915HW57"/>
<reference evidence="2" key="1">
    <citation type="submission" date="2022-11" db="UniProtKB">
        <authorList>
            <consortium name="WormBaseParasite"/>
        </authorList>
    </citation>
    <scope>IDENTIFICATION</scope>
</reference>
<sequence>MVLLAKVKYRAARGSGASTLCLCEKLFQNAVRMQNCPHSSSITSQDITLRLKSFLTMRHRNIDKSLILNEKLVKQKRHFSYV</sequence>
<protein>
    <submittedName>
        <fullName evidence="2">Uncharacterized protein</fullName>
    </submittedName>
</protein>
<proteinExistence type="predicted"/>
<accession>A0A915HW57</accession>
<evidence type="ECO:0000313" key="1">
    <source>
        <dbReference type="Proteomes" id="UP000887565"/>
    </source>
</evidence>
<evidence type="ECO:0000313" key="2">
    <source>
        <dbReference type="WBParaSite" id="nRc.2.0.1.t06025-RA"/>
    </source>
</evidence>
<keyword evidence="1" id="KW-1185">Reference proteome</keyword>
<name>A0A915HW57_ROMCU</name>